<name>A0A0D0CYD9_9AGAR</name>
<organism evidence="1 2">
    <name type="scientific">Collybiopsis luxurians FD-317 M1</name>
    <dbReference type="NCBI Taxonomy" id="944289"/>
    <lineage>
        <taxon>Eukaryota</taxon>
        <taxon>Fungi</taxon>
        <taxon>Dikarya</taxon>
        <taxon>Basidiomycota</taxon>
        <taxon>Agaricomycotina</taxon>
        <taxon>Agaricomycetes</taxon>
        <taxon>Agaricomycetidae</taxon>
        <taxon>Agaricales</taxon>
        <taxon>Marasmiineae</taxon>
        <taxon>Omphalotaceae</taxon>
        <taxon>Collybiopsis</taxon>
        <taxon>Collybiopsis luxurians</taxon>
    </lineage>
</organism>
<dbReference type="EMBL" id="KN834771">
    <property type="protein sequence ID" value="KIK61373.1"/>
    <property type="molecule type" value="Genomic_DNA"/>
</dbReference>
<sequence length="180" mass="20814">MQPIYIGLYEMGRHNTGSGSFHWAIILPRPTENYRLDRSLDIFQIHHPRDEWLGYHRTGQHPALLSHCGKLVGLVELPMLNVSYDRVVQYLFPQPSNQGNTPIFRSRRNLGWSCAQWAIRCLQGMYNLGWFANAPQGLDHHGNWETVFESIRQTGVRFEIYAMNGYSGQVKFVNGVRILL</sequence>
<evidence type="ECO:0000313" key="2">
    <source>
        <dbReference type="Proteomes" id="UP000053593"/>
    </source>
</evidence>
<accession>A0A0D0CYD9</accession>
<gene>
    <name evidence="1" type="ORF">GYMLUDRAFT_581658</name>
</gene>
<dbReference type="AlphaFoldDB" id="A0A0D0CYD9"/>
<reference evidence="1 2" key="1">
    <citation type="submission" date="2014-04" db="EMBL/GenBank/DDBJ databases">
        <title>Evolutionary Origins and Diversification of the Mycorrhizal Mutualists.</title>
        <authorList>
            <consortium name="DOE Joint Genome Institute"/>
            <consortium name="Mycorrhizal Genomics Consortium"/>
            <person name="Kohler A."/>
            <person name="Kuo A."/>
            <person name="Nagy L.G."/>
            <person name="Floudas D."/>
            <person name="Copeland A."/>
            <person name="Barry K.W."/>
            <person name="Cichocki N."/>
            <person name="Veneault-Fourrey C."/>
            <person name="LaButti K."/>
            <person name="Lindquist E.A."/>
            <person name="Lipzen A."/>
            <person name="Lundell T."/>
            <person name="Morin E."/>
            <person name="Murat C."/>
            <person name="Riley R."/>
            <person name="Ohm R."/>
            <person name="Sun H."/>
            <person name="Tunlid A."/>
            <person name="Henrissat B."/>
            <person name="Grigoriev I.V."/>
            <person name="Hibbett D.S."/>
            <person name="Martin F."/>
        </authorList>
    </citation>
    <scope>NUCLEOTIDE SEQUENCE [LARGE SCALE GENOMIC DNA]</scope>
    <source>
        <strain evidence="1 2">FD-317 M1</strain>
    </source>
</reference>
<protein>
    <submittedName>
        <fullName evidence="1">Uncharacterized protein</fullName>
    </submittedName>
</protein>
<evidence type="ECO:0000313" key="1">
    <source>
        <dbReference type="EMBL" id="KIK61373.1"/>
    </source>
</evidence>
<keyword evidence="2" id="KW-1185">Reference proteome</keyword>
<dbReference type="Proteomes" id="UP000053593">
    <property type="component" value="Unassembled WGS sequence"/>
</dbReference>
<dbReference type="HOGENOM" id="CLU_1496372_0_0_1"/>
<proteinExistence type="predicted"/>
<dbReference type="OrthoDB" id="2837160at2759"/>